<gene>
    <name evidence="2" type="ORF">A2Y75_01785</name>
</gene>
<comment type="caution">
    <text evidence="2">The sequence shown here is derived from an EMBL/GenBank/DDBJ whole genome shotgun (WGS) entry which is preliminary data.</text>
</comment>
<name>A0A1F2WQR5_9ACTN</name>
<evidence type="ECO:0000313" key="2">
    <source>
        <dbReference type="EMBL" id="OFW59232.1"/>
    </source>
</evidence>
<feature type="domain" description="Putative zinc-ribbon" evidence="1">
    <location>
        <begin position="39"/>
        <end position="61"/>
    </location>
</feature>
<dbReference type="InterPro" id="IPR059113">
    <property type="entry name" value="Znf_ribbon"/>
</dbReference>
<organism evidence="2 3">
    <name type="scientific">Candidatus Solincola sediminis</name>
    <dbReference type="NCBI Taxonomy" id="1797199"/>
    <lineage>
        <taxon>Bacteria</taxon>
        <taxon>Bacillati</taxon>
        <taxon>Actinomycetota</taxon>
        <taxon>Candidatus Geothermincolia</taxon>
        <taxon>Candidatus Geothermincolales</taxon>
        <taxon>Candidatus Geothermincolaceae</taxon>
        <taxon>Candidatus Solincola</taxon>
    </lineage>
</organism>
<proteinExistence type="predicted"/>
<dbReference type="EMBL" id="MELK01000017">
    <property type="protein sequence ID" value="OFW59232.1"/>
    <property type="molecule type" value="Genomic_DNA"/>
</dbReference>
<dbReference type="Proteomes" id="UP000177876">
    <property type="component" value="Unassembled WGS sequence"/>
</dbReference>
<dbReference type="AlphaFoldDB" id="A0A1F2WQR5"/>
<reference evidence="2 3" key="1">
    <citation type="journal article" date="2016" name="Nat. Commun.">
        <title>Thousands of microbial genomes shed light on interconnected biogeochemical processes in an aquifer system.</title>
        <authorList>
            <person name="Anantharaman K."/>
            <person name="Brown C.T."/>
            <person name="Hug L.A."/>
            <person name="Sharon I."/>
            <person name="Castelle C.J."/>
            <person name="Probst A.J."/>
            <person name="Thomas B.C."/>
            <person name="Singh A."/>
            <person name="Wilkins M.J."/>
            <person name="Karaoz U."/>
            <person name="Brodie E.L."/>
            <person name="Williams K.H."/>
            <person name="Hubbard S.S."/>
            <person name="Banfield J.F."/>
        </authorList>
    </citation>
    <scope>NUCLEOTIDE SEQUENCE [LARGE SCALE GENOMIC DNA]</scope>
</reference>
<dbReference type="Pfam" id="PF13248">
    <property type="entry name" value="Zn_ribbon_3"/>
    <property type="match status" value="1"/>
</dbReference>
<accession>A0A1F2WQR5</accession>
<sequence>MDEQADKKQTICKCPYCEGEIKITSESEVICQPCMVNIVSCPKCGKPMREGQECCPDCGSD</sequence>
<evidence type="ECO:0000313" key="3">
    <source>
        <dbReference type="Proteomes" id="UP000177876"/>
    </source>
</evidence>
<evidence type="ECO:0000259" key="1">
    <source>
        <dbReference type="Pfam" id="PF13248"/>
    </source>
</evidence>
<protein>
    <recommendedName>
        <fullName evidence="1">Putative zinc-ribbon domain-containing protein</fullName>
    </recommendedName>
</protein>
<dbReference type="STRING" id="1797197.A2Y75_01785"/>